<dbReference type="InterPro" id="IPR055361">
    <property type="entry name" value="tRNA_methyltr_TrmB_bact"/>
</dbReference>
<keyword evidence="3 7" id="KW-0489">Methyltransferase</keyword>
<keyword evidence="6 7" id="KW-0819">tRNA processing</keyword>
<dbReference type="PANTHER" id="PTHR23417:SF14">
    <property type="entry name" value="PENTACOTRIPEPTIDE-REPEAT REGION OF PRORP DOMAIN-CONTAINING PROTEIN"/>
    <property type="match status" value="1"/>
</dbReference>
<dbReference type="GO" id="GO:0043527">
    <property type="term" value="C:tRNA methyltransferase complex"/>
    <property type="evidence" value="ECO:0007669"/>
    <property type="project" value="TreeGrafter"/>
</dbReference>
<comment type="function">
    <text evidence="2 7">Catalyzes the formation of N(7)-methylguanine at position 46 (m7G46) in tRNA.</text>
</comment>
<dbReference type="InterPro" id="IPR003358">
    <property type="entry name" value="tRNA_(Gua-N-7)_MeTrfase_Trmb"/>
</dbReference>
<comment type="catalytic activity">
    <reaction evidence="1 7">
        <text>guanosine(46) in tRNA + S-adenosyl-L-methionine = N(7)-methylguanosine(46) in tRNA + S-adenosyl-L-homocysteine</text>
        <dbReference type="Rhea" id="RHEA:42708"/>
        <dbReference type="Rhea" id="RHEA-COMP:10188"/>
        <dbReference type="Rhea" id="RHEA-COMP:10189"/>
        <dbReference type="ChEBI" id="CHEBI:57856"/>
        <dbReference type="ChEBI" id="CHEBI:59789"/>
        <dbReference type="ChEBI" id="CHEBI:74269"/>
        <dbReference type="ChEBI" id="CHEBI:74480"/>
        <dbReference type="EC" id="2.1.1.33"/>
    </reaction>
</comment>
<evidence type="ECO:0000313" key="10">
    <source>
        <dbReference type="Proteomes" id="UP000002171"/>
    </source>
</evidence>
<dbReference type="AlphaFoldDB" id="A0A7U8CAC7"/>
<dbReference type="OrthoDB" id="9802090at2"/>
<dbReference type="Pfam" id="PF02390">
    <property type="entry name" value="Methyltransf_4"/>
    <property type="match status" value="1"/>
</dbReference>
<feature type="binding site" evidence="7">
    <location>
        <position position="152"/>
    </location>
    <ligand>
        <name>substrate</name>
    </ligand>
</feature>
<feature type="binding site" evidence="7">
    <location>
        <position position="73"/>
    </location>
    <ligand>
        <name>S-adenosyl-L-methionine</name>
        <dbReference type="ChEBI" id="CHEBI:59789"/>
    </ligand>
</feature>
<dbReference type="SUPFAM" id="SSF53335">
    <property type="entry name" value="S-adenosyl-L-methionine-dependent methyltransferases"/>
    <property type="match status" value="1"/>
</dbReference>
<protein>
    <recommendedName>
        <fullName evidence="7">tRNA (guanine-N(7)-)-methyltransferase</fullName>
        <ecNumber evidence="7">2.1.1.33</ecNumber>
    </recommendedName>
    <alternativeName>
        <fullName evidence="7">tRNA (guanine(46)-N(7))-methyltransferase</fullName>
    </alternativeName>
    <alternativeName>
        <fullName evidence="7">tRNA(m7G46)-methyltransferase</fullName>
    </alternativeName>
</protein>
<comment type="similarity">
    <text evidence="7">Belongs to the class I-like SAM-binding methyltransferase superfamily. TrmB family.</text>
</comment>
<dbReference type="PANTHER" id="PTHR23417">
    <property type="entry name" value="3-DEOXY-D-MANNO-OCTULOSONIC-ACID TRANSFERASE/TRNA GUANINE-N 7 - -METHYLTRANSFERASE"/>
    <property type="match status" value="1"/>
</dbReference>
<keyword evidence="5 7" id="KW-0949">S-adenosyl-L-methionine</keyword>
<comment type="caution">
    <text evidence="7">Lacks conserved residue(s) required for the propagation of feature annotation.</text>
</comment>
<dbReference type="RefSeq" id="WP_007021784.1">
    <property type="nucleotide sequence ID" value="NZ_CH724126.1"/>
</dbReference>
<evidence type="ECO:0000256" key="8">
    <source>
        <dbReference type="SAM" id="MobiDB-lite"/>
    </source>
</evidence>
<dbReference type="UniPathway" id="UPA00989"/>
<dbReference type="CDD" id="cd02440">
    <property type="entry name" value="AdoMet_MTases"/>
    <property type="match status" value="1"/>
</dbReference>
<evidence type="ECO:0000256" key="3">
    <source>
        <dbReference type="ARBA" id="ARBA00022603"/>
    </source>
</evidence>
<dbReference type="NCBIfam" id="TIGR00091">
    <property type="entry name" value="tRNA (guanosine(46)-N7)-methyltransferase TrmB"/>
    <property type="match status" value="1"/>
</dbReference>
<feature type="binding site" evidence="7">
    <location>
        <position position="125"/>
    </location>
    <ligand>
        <name>S-adenosyl-L-methionine</name>
        <dbReference type="ChEBI" id="CHEBI:59789"/>
    </ligand>
</feature>
<dbReference type="PROSITE" id="PS51625">
    <property type="entry name" value="SAM_MT_TRMB"/>
    <property type="match status" value="1"/>
</dbReference>
<proteinExistence type="inferred from homology"/>
<dbReference type="GO" id="GO:0008176">
    <property type="term" value="F:tRNA (guanine(46)-N7)-methyltransferase activity"/>
    <property type="evidence" value="ECO:0007669"/>
    <property type="project" value="UniProtKB-UniRule"/>
</dbReference>
<comment type="pathway">
    <text evidence="7">tRNA modification; N(7)-methylguanine-tRNA biosynthesis.</text>
</comment>
<evidence type="ECO:0000256" key="7">
    <source>
        <dbReference type="HAMAP-Rule" id="MF_01057"/>
    </source>
</evidence>
<feature type="region of interest" description="Disordered" evidence="8">
    <location>
        <begin position="1"/>
        <end position="22"/>
    </location>
</feature>
<reference evidence="9 10" key="1">
    <citation type="submission" date="2006-02" db="EMBL/GenBank/DDBJ databases">
        <authorList>
            <person name="Pinhassi J."/>
            <person name="Pedros-Alio C."/>
            <person name="Ferriera S."/>
            <person name="Johnson J."/>
            <person name="Kravitz S."/>
            <person name="Halpern A."/>
            <person name="Remington K."/>
            <person name="Beeson K."/>
            <person name="Tran B."/>
            <person name="Rogers Y.-H."/>
            <person name="Friedman R."/>
            <person name="Venter J.C."/>
        </authorList>
    </citation>
    <scope>NUCLEOTIDE SEQUENCE [LARGE SCALE GENOMIC DNA]</scope>
    <source>
        <strain evidence="9 10">MED92</strain>
    </source>
</reference>
<comment type="caution">
    <text evidence="9">The sequence shown here is derived from an EMBL/GenBank/DDBJ whole genome shotgun (WGS) entry which is preliminary data.</text>
</comment>
<feature type="binding site" evidence="7">
    <location>
        <position position="184"/>
    </location>
    <ligand>
        <name>substrate</name>
    </ligand>
</feature>
<dbReference type="Proteomes" id="UP000002171">
    <property type="component" value="Unassembled WGS sequence"/>
</dbReference>
<evidence type="ECO:0000256" key="2">
    <source>
        <dbReference type="ARBA" id="ARBA00003015"/>
    </source>
</evidence>
<sequence>MSEDNSIEQQNPEQSGEQKHMRTVKSFVLRAGRMTEGQQKAMEAVWPEMGLELQQGMLDLNEVFGREAPVVLEIGFGMGDSLVEMAKDQPEKNYIGIEVHRPGVGRLLSNAEKSELSNVRVFCDDAIEVLAQCIPDGSLSCIQLFFPDPWHKKRHHKRRIVQPEFAQTLRKKLKVGGVFHMATDWENYAEHMMEVMSEADGYQNVAGDGQYSPQPEWRPVTKFQKRGERLGHGVWDLMFEKTA</sequence>
<evidence type="ECO:0000256" key="4">
    <source>
        <dbReference type="ARBA" id="ARBA00022679"/>
    </source>
</evidence>
<feature type="binding site" evidence="7">
    <location>
        <position position="98"/>
    </location>
    <ligand>
        <name>S-adenosyl-L-methionine</name>
        <dbReference type="ChEBI" id="CHEBI:59789"/>
    </ligand>
</feature>
<evidence type="ECO:0000313" key="9">
    <source>
        <dbReference type="EMBL" id="EAR62766.1"/>
    </source>
</evidence>
<dbReference type="EC" id="2.1.1.33" evidence="7"/>
<keyword evidence="10" id="KW-1185">Reference proteome</keyword>
<evidence type="ECO:0000256" key="6">
    <source>
        <dbReference type="ARBA" id="ARBA00022694"/>
    </source>
</evidence>
<organism evidence="9 10">
    <name type="scientific">Neptuniibacter caesariensis</name>
    <dbReference type="NCBI Taxonomy" id="207954"/>
    <lineage>
        <taxon>Bacteria</taxon>
        <taxon>Pseudomonadati</taxon>
        <taxon>Pseudomonadota</taxon>
        <taxon>Gammaproteobacteria</taxon>
        <taxon>Oceanospirillales</taxon>
        <taxon>Oceanospirillaceae</taxon>
        <taxon>Neptuniibacter</taxon>
    </lineage>
</organism>
<name>A0A7U8CAC7_NEPCE</name>
<dbReference type="InterPro" id="IPR029063">
    <property type="entry name" value="SAM-dependent_MTases_sf"/>
</dbReference>
<dbReference type="EMBL" id="AAOW01000002">
    <property type="protein sequence ID" value="EAR62766.1"/>
    <property type="molecule type" value="Genomic_DNA"/>
</dbReference>
<keyword evidence="4 7" id="KW-0808">Transferase</keyword>
<gene>
    <name evidence="7" type="primary">trmB</name>
    <name evidence="9" type="ORF">MED92_06593</name>
</gene>
<dbReference type="Gene3D" id="3.40.50.150">
    <property type="entry name" value="Vaccinia Virus protein VP39"/>
    <property type="match status" value="1"/>
</dbReference>
<dbReference type="FunFam" id="3.40.50.150:FF:000024">
    <property type="entry name" value="tRNA (guanine-N(7)-)-methyltransferase"/>
    <property type="match status" value="1"/>
</dbReference>
<feature type="binding site" evidence="7">
    <location>
        <position position="148"/>
    </location>
    <ligand>
        <name>S-adenosyl-L-methionine</name>
        <dbReference type="ChEBI" id="CHEBI:59789"/>
    </ligand>
</feature>
<evidence type="ECO:0000256" key="1">
    <source>
        <dbReference type="ARBA" id="ARBA00000142"/>
    </source>
</evidence>
<dbReference type="HAMAP" id="MF_01057">
    <property type="entry name" value="tRNA_methyltr_TrmB"/>
    <property type="match status" value="1"/>
</dbReference>
<accession>A0A7U8CAC7</accession>
<evidence type="ECO:0000256" key="5">
    <source>
        <dbReference type="ARBA" id="ARBA00022691"/>
    </source>
</evidence>